<reference evidence="2" key="1">
    <citation type="submission" date="2021-06" db="EMBL/GenBank/DDBJ databases">
        <authorList>
            <person name="Kallberg Y."/>
            <person name="Tangrot J."/>
            <person name="Rosling A."/>
        </authorList>
    </citation>
    <scope>NUCLEOTIDE SEQUENCE</scope>
    <source>
        <strain evidence="2">IN212</strain>
    </source>
</reference>
<dbReference type="Proteomes" id="UP000789396">
    <property type="component" value="Unassembled WGS sequence"/>
</dbReference>
<evidence type="ECO:0000256" key="1">
    <source>
        <dbReference type="SAM" id="MobiDB-lite"/>
    </source>
</evidence>
<dbReference type="AlphaFoldDB" id="A0A9N9FFB2"/>
<keyword evidence="3" id="KW-1185">Reference proteome</keyword>
<comment type="caution">
    <text evidence="2">The sequence shown here is derived from an EMBL/GenBank/DDBJ whole genome shotgun (WGS) entry which is preliminary data.</text>
</comment>
<gene>
    <name evidence="2" type="ORF">RFULGI_LOCUS3754</name>
</gene>
<dbReference type="EMBL" id="CAJVPZ010003427">
    <property type="protein sequence ID" value="CAG8530169.1"/>
    <property type="molecule type" value="Genomic_DNA"/>
</dbReference>
<sequence length="545" mass="61529">MTTELLRLHDPRIVSHLSGIAENVDEISTSKPLINASPFVQNSILSPDKSSTIGDEYSHESTNFTRNQDPLDALKNSKGNDINIKEQGIPAVSVKKQAVKTAFEEASKAVRNATTAYEELMQVLPPGMKFDVESTDYVSSNLSVLEELLGVIEIDDASRVMNFQNFSSASTTSNKPIESCSIDMTKEITRKDSKIDSDSIDVNNKNIQLGMQVLIGYDDHVFSECDPNELGNIISTKSQKHEQLKEVKEKMKDANYVHQNDSKSLEPIDNKFTTKIEESKKPSRTVPKTSKNLKVKRYNTRSADGTRKLRVMFDGVQAGNQNSKNDINSKQKKRSSPQKMPINTKETLKNTRSKTSIKMPTIPKGSFGYFFEDYYAKVKVSHPNESLTQVMKDAGKSSQDYSYFASITRFYINIRYIETGKTQRGNVTKMKCSDKPKKSNKKATVVDFSGRPLFKDFDNSSSEETSYMDIELEKKSNNKVVVGSSRNSVRFTPKKEVVREEPIILHHGQRMISQLKNIKKSDSTEPNLVEGSEKRVIHKRRRTII</sequence>
<evidence type="ECO:0000313" key="3">
    <source>
        <dbReference type="Proteomes" id="UP000789396"/>
    </source>
</evidence>
<accession>A0A9N9FFB2</accession>
<dbReference type="OrthoDB" id="10332378at2759"/>
<name>A0A9N9FFB2_9GLOM</name>
<protein>
    <submittedName>
        <fullName evidence="2">14696_t:CDS:1</fullName>
    </submittedName>
</protein>
<feature type="region of interest" description="Disordered" evidence="1">
    <location>
        <begin position="314"/>
        <end position="354"/>
    </location>
</feature>
<feature type="compositionally biased region" description="Polar residues" evidence="1">
    <location>
        <begin position="318"/>
        <end position="328"/>
    </location>
</feature>
<proteinExistence type="predicted"/>
<organism evidence="2 3">
    <name type="scientific">Racocetra fulgida</name>
    <dbReference type="NCBI Taxonomy" id="60492"/>
    <lineage>
        <taxon>Eukaryota</taxon>
        <taxon>Fungi</taxon>
        <taxon>Fungi incertae sedis</taxon>
        <taxon>Mucoromycota</taxon>
        <taxon>Glomeromycotina</taxon>
        <taxon>Glomeromycetes</taxon>
        <taxon>Diversisporales</taxon>
        <taxon>Gigasporaceae</taxon>
        <taxon>Racocetra</taxon>
    </lineage>
</organism>
<evidence type="ECO:0000313" key="2">
    <source>
        <dbReference type="EMBL" id="CAG8530169.1"/>
    </source>
</evidence>